<proteinExistence type="predicted"/>
<organism evidence="2 3">
    <name type="scientific">Armillaria borealis</name>
    <dbReference type="NCBI Taxonomy" id="47425"/>
    <lineage>
        <taxon>Eukaryota</taxon>
        <taxon>Fungi</taxon>
        <taxon>Dikarya</taxon>
        <taxon>Basidiomycota</taxon>
        <taxon>Agaricomycotina</taxon>
        <taxon>Agaricomycetes</taxon>
        <taxon>Agaricomycetidae</taxon>
        <taxon>Agaricales</taxon>
        <taxon>Marasmiineae</taxon>
        <taxon>Physalacriaceae</taxon>
        <taxon>Armillaria</taxon>
    </lineage>
</organism>
<feature type="non-terminal residue" evidence="2">
    <location>
        <position position="73"/>
    </location>
</feature>
<evidence type="ECO:0000313" key="3">
    <source>
        <dbReference type="Proteomes" id="UP001175226"/>
    </source>
</evidence>
<keyword evidence="3" id="KW-1185">Reference proteome</keyword>
<comment type="caution">
    <text evidence="2">The sequence shown here is derived from an EMBL/GenBank/DDBJ whole genome shotgun (WGS) entry which is preliminary data.</text>
</comment>
<accession>A0AA39J1S0</accession>
<evidence type="ECO:0000256" key="1">
    <source>
        <dbReference type="SAM" id="Phobius"/>
    </source>
</evidence>
<evidence type="ECO:0000313" key="2">
    <source>
        <dbReference type="EMBL" id="KAK0434513.1"/>
    </source>
</evidence>
<keyword evidence="1" id="KW-1133">Transmembrane helix</keyword>
<sequence length="73" mass="7975">MDVDRPMEIGFCPRWGLLSCSLLTPVFSSFALLCRVRTTAGICDGSRMTALLCDSADIPVSAKLPIFSLWPQP</sequence>
<dbReference type="EMBL" id="JAUEPT010000071">
    <property type="protein sequence ID" value="KAK0434513.1"/>
    <property type="molecule type" value="Genomic_DNA"/>
</dbReference>
<protein>
    <submittedName>
        <fullName evidence="2">Uncharacterized protein</fullName>
    </submittedName>
</protein>
<keyword evidence="1" id="KW-0472">Membrane</keyword>
<gene>
    <name evidence="2" type="ORF">EV421DRAFT_1840326</name>
</gene>
<feature type="transmembrane region" description="Helical" evidence="1">
    <location>
        <begin position="15"/>
        <end position="34"/>
    </location>
</feature>
<dbReference type="Proteomes" id="UP001175226">
    <property type="component" value="Unassembled WGS sequence"/>
</dbReference>
<name>A0AA39J1S0_9AGAR</name>
<reference evidence="2" key="1">
    <citation type="submission" date="2023-06" db="EMBL/GenBank/DDBJ databases">
        <authorList>
            <consortium name="Lawrence Berkeley National Laboratory"/>
            <person name="Ahrendt S."/>
            <person name="Sahu N."/>
            <person name="Indic B."/>
            <person name="Wong-Bajracharya J."/>
            <person name="Merenyi Z."/>
            <person name="Ke H.-M."/>
            <person name="Monk M."/>
            <person name="Kocsube S."/>
            <person name="Drula E."/>
            <person name="Lipzen A."/>
            <person name="Balint B."/>
            <person name="Henrissat B."/>
            <person name="Andreopoulos B."/>
            <person name="Martin F.M."/>
            <person name="Harder C.B."/>
            <person name="Rigling D."/>
            <person name="Ford K.L."/>
            <person name="Foster G.D."/>
            <person name="Pangilinan J."/>
            <person name="Papanicolaou A."/>
            <person name="Barry K."/>
            <person name="LaButti K."/>
            <person name="Viragh M."/>
            <person name="Koriabine M."/>
            <person name="Yan M."/>
            <person name="Riley R."/>
            <person name="Champramary S."/>
            <person name="Plett K.L."/>
            <person name="Tsai I.J."/>
            <person name="Slot J."/>
            <person name="Sipos G."/>
            <person name="Plett J."/>
            <person name="Nagy L.G."/>
            <person name="Grigoriev I.V."/>
        </authorList>
    </citation>
    <scope>NUCLEOTIDE SEQUENCE</scope>
    <source>
        <strain evidence="2">FPL87.14</strain>
    </source>
</reference>
<keyword evidence="1" id="KW-0812">Transmembrane</keyword>
<dbReference type="AlphaFoldDB" id="A0AA39J1S0"/>